<proteinExistence type="predicted"/>
<sequence length="340" mass="35467">MAAAGMIAVTPVASVVPDVQVPEIQLVAADGFAADLHGWLTDYGTDSISRLLSANKGLLDTEMGFQEAVFKLMATLGYEDPLGSDSIFAGSLNRGFNSFNMLLDSGEQGLRGVLGVGGAEAGPLAITQSLLHGTDPTWPLNTGEVGGLIGSFNQGFKVIDNLTGIPGEGLLENLFELEKSLINEGLVNGIKDFNELLTVGERGLEEFVSPLFKLVSGLLGDSELIYKAPDSILNGVVNRAFNTFNMFLDAGQQGFLGMLGADFDPTKMTESLLIGVGALDSGVFNSGDIGGLAGVLGQGYMTLADLGGLVAGLNPLNFLGDVFGDFNPLDYLLAVLGSMF</sequence>
<dbReference type="EMBL" id="LQPZ01000011">
    <property type="protein sequence ID" value="ORX07545.1"/>
    <property type="molecule type" value="Genomic_DNA"/>
</dbReference>
<evidence type="ECO:0008006" key="3">
    <source>
        <dbReference type="Google" id="ProtNLM"/>
    </source>
</evidence>
<organism evidence="1 2">
    <name type="scientific">Mycolicibacillus trivialis</name>
    <dbReference type="NCBI Taxonomy" id="1798"/>
    <lineage>
        <taxon>Bacteria</taxon>
        <taxon>Bacillati</taxon>
        <taxon>Actinomycetota</taxon>
        <taxon>Actinomycetes</taxon>
        <taxon>Mycobacteriales</taxon>
        <taxon>Mycobacteriaceae</taxon>
        <taxon>Mycolicibacillus</taxon>
    </lineage>
</organism>
<reference evidence="1 2" key="1">
    <citation type="submission" date="2016-01" db="EMBL/GenBank/DDBJ databases">
        <title>The new phylogeny of the genus Mycobacterium.</title>
        <authorList>
            <person name="Tarcisio F."/>
            <person name="Conor M."/>
            <person name="Antonella G."/>
            <person name="Elisabetta G."/>
            <person name="Giulia F.S."/>
            <person name="Sara T."/>
            <person name="Anna F."/>
            <person name="Clotilde B."/>
            <person name="Roberto B."/>
            <person name="Veronica D.S."/>
            <person name="Fabio R."/>
            <person name="Monica P."/>
            <person name="Olivier J."/>
            <person name="Enrico T."/>
            <person name="Nicola S."/>
        </authorList>
    </citation>
    <scope>NUCLEOTIDE SEQUENCE [LARGE SCALE GENOMIC DNA]</scope>
    <source>
        <strain evidence="1 2">DSM 44153</strain>
    </source>
</reference>
<accession>A0A1X2EP42</accession>
<evidence type="ECO:0000313" key="2">
    <source>
        <dbReference type="Proteomes" id="UP000193090"/>
    </source>
</evidence>
<dbReference type="STRING" id="1798.AWC30_04615"/>
<protein>
    <recommendedName>
        <fullName evidence="3">PE-PGRS family protein</fullName>
    </recommendedName>
</protein>
<comment type="caution">
    <text evidence="1">The sequence shown here is derived from an EMBL/GenBank/DDBJ whole genome shotgun (WGS) entry which is preliminary data.</text>
</comment>
<name>A0A1X2EP42_9MYCO</name>
<dbReference type="AlphaFoldDB" id="A0A1X2EP42"/>
<keyword evidence="2" id="KW-1185">Reference proteome</keyword>
<dbReference type="Proteomes" id="UP000193090">
    <property type="component" value="Unassembled WGS sequence"/>
</dbReference>
<gene>
    <name evidence="1" type="ORF">AWC30_04615</name>
</gene>
<evidence type="ECO:0000313" key="1">
    <source>
        <dbReference type="EMBL" id="ORX07545.1"/>
    </source>
</evidence>